<name>A0A2U1ADG6_9BACT</name>
<keyword evidence="4" id="KW-1185">Reference proteome</keyword>
<feature type="transmembrane region" description="Helical" evidence="1">
    <location>
        <begin position="101"/>
        <end position="131"/>
    </location>
</feature>
<evidence type="ECO:0000256" key="1">
    <source>
        <dbReference type="SAM" id="Phobius"/>
    </source>
</evidence>
<evidence type="ECO:0000313" key="3">
    <source>
        <dbReference type="EMBL" id="PVY34443.1"/>
    </source>
</evidence>
<keyword evidence="1" id="KW-0812">Transmembrane</keyword>
<evidence type="ECO:0000313" key="2">
    <source>
        <dbReference type="EMBL" id="NMD86134.1"/>
    </source>
</evidence>
<sequence length="156" mass="17555">MEEHNSVEFTLYSPLSPPELLEHIRANTYSCYIAASFGTLKNADYTFIVQSESDNEIILQPVGFLRNSEQPNLLLKLYQREIGEGTDIEVFVLRQKIIWPVLIVCLAGLLFGGLIHFLVILLIPIGLLVLITCQGIAESEIPQLKESLTELLKIRS</sequence>
<dbReference type="GeneID" id="78297139"/>
<gene>
    <name evidence="3" type="ORF">C8D82_1495</name>
    <name evidence="2" type="ORF">HF882_06005</name>
</gene>
<reference evidence="2 5" key="2">
    <citation type="submission" date="2020-04" db="EMBL/GenBank/DDBJ databases">
        <authorList>
            <person name="Hitch T.C.A."/>
            <person name="Wylensek D."/>
            <person name="Clavel T."/>
        </authorList>
    </citation>
    <scope>NUCLEOTIDE SEQUENCE [LARGE SCALE GENOMIC DNA]</scope>
    <source>
        <strain evidence="2 5">COR2-253-APC-1A</strain>
    </source>
</reference>
<evidence type="ECO:0000313" key="5">
    <source>
        <dbReference type="Proteomes" id="UP000576225"/>
    </source>
</evidence>
<evidence type="ECO:0000313" key="4">
    <source>
        <dbReference type="Proteomes" id="UP000245959"/>
    </source>
</evidence>
<dbReference type="Proteomes" id="UP000576225">
    <property type="component" value="Unassembled WGS sequence"/>
</dbReference>
<protein>
    <submittedName>
        <fullName evidence="3">Uncharacterized protein</fullName>
    </submittedName>
</protein>
<keyword evidence="1" id="KW-1133">Transmembrane helix</keyword>
<accession>A0A2U1ADG6</accession>
<proteinExistence type="predicted"/>
<comment type="caution">
    <text evidence="3">The sequence shown here is derived from an EMBL/GenBank/DDBJ whole genome shotgun (WGS) entry which is preliminary data.</text>
</comment>
<dbReference type="RefSeq" id="WP_116885878.1">
    <property type="nucleotide sequence ID" value="NZ_CABMMC010000016.1"/>
</dbReference>
<dbReference type="EMBL" id="QEKH01000049">
    <property type="protein sequence ID" value="PVY34443.1"/>
    <property type="molecule type" value="Genomic_DNA"/>
</dbReference>
<dbReference type="EMBL" id="JABAEW010000008">
    <property type="protein sequence ID" value="NMD86134.1"/>
    <property type="molecule type" value="Genomic_DNA"/>
</dbReference>
<keyword evidence="1" id="KW-0472">Membrane</keyword>
<reference evidence="3 4" key="1">
    <citation type="submission" date="2018-04" db="EMBL/GenBank/DDBJ databases">
        <title>Genomic Encyclopedia of Type Strains, Phase IV (KMG-IV): sequencing the most valuable type-strain genomes for metagenomic binning, comparative biology and taxonomic classification.</title>
        <authorList>
            <person name="Goeker M."/>
        </authorList>
    </citation>
    <scope>NUCLEOTIDE SEQUENCE [LARGE SCALE GENOMIC DNA]</scope>
    <source>
        <strain evidence="3 4">DSM 14823</strain>
    </source>
</reference>
<dbReference type="Proteomes" id="UP000245959">
    <property type="component" value="Unassembled WGS sequence"/>
</dbReference>
<dbReference type="AlphaFoldDB" id="A0A2U1ADG6"/>
<organism evidence="3 4">
    <name type="scientific">Victivallis vadensis</name>
    <dbReference type="NCBI Taxonomy" id="172901"/>
    <lineage>
        <taxon>Bacteria</taxon>
        <taxon>Pseudomonadati</taxon>
        <taxon>Lentisphaerota</taxon>
        <taxon>Lentisphaeria</taxon>
        <taxon>Victivallales</taxon>
        <taxon>Victivallaceae</taxon>
        <taxon>Victivallis</taxon>
    </lineage>
</organism>